<evidence type="ECO:0000313" key="4">
    <source>
        <dbReference type="Proteomes" id="UP000326838"/>
    </source>
</evidence>
<evidence type="ECO:0000256" key="1">
    <source>
        <dbReference type="SAM" id="MobiDB-lite"/>
    </source>
</evidence>
<feature type="compositionally biased region" description="Low complexity" evidence="1">
    <location>
        <begin position="32"/>
        <end position="48"/>
    </location>
</feature>
<feature type="compositionally biased region" description="Polar residues" evidence="1">
    <location>
        <begin position="1"/>
        <end position="10"/>
    </location>
</feature>
<evidence type="ECO:0000313" key="3">
    <source>
        <dbReference type="EMBL" id="KAA9130621.1"/>
    </source>
</evidence>
<feature type="transmembrane region" description="Helical" evidence="2">
    <location>
        <begin position="153"/>
        <end position="176"/>
    </location>
</feature>
<gene>
    <name evidence="3" type="ORF">F6B40_13315</name>
</gene>
<dbReference type="AlphaFoldDB" id="A0A5N0T757"/>
<dbReference type="InterPro" id="IPR046231">
    <property type="entry name" value="DUF6264"/>
</dbReference>
<comment type="caution">
    <text evidence="3">The sequence shown here is derived from an EMBL/GenBank/DDBJ whole genome shotgun (WGS) entry which is preliminary data.</text>
</comment>
<dbReference type="Proteomes" id="UP000326838">
    <property type="component" value="Unassembled WGS sequence"/>
</dbReference>
<keyword evidence="2" id="KW-0472">Membrane</keyword>
<name>A0A5N0T757_9MICO</name>
<keyword evidence="2" id="KW-1133">Transmembrane helix</keyword>
<keyword evidence="2" id="KW-0812">Transmembrane</keyword>
<protein>
    <submittedName>
        <fullName evidence="3">Uncharacterized protein</fullName>
    </submittedName>
</protein>
<proteinExistence type="predicted"/>
<feature type="region of interest" description="Disordered" evidence="1">
    <location>
        <begin position="1"/>
        <end position="56"/>
    </location>
</feature>
<keyword evidence="4" id="KW-1185">Reference proteome</keyword>
<dbReference type="Pfam" id="PF19779">
    <property type="entry name" value="DUF6264"/>
    <property type="match status" value="1"/>
</dbReference>
<evidence type="ECO:0000256" key="2">
    <source>
        <dbReference type="SAM" id="Phobius"/>
    </source>
</evidence>
<dbReference type="EMBL" id="VYUY01000019">
    <property type="protein sequence ID" value="KAA9130621.1"/>
    <property type="molecule type" value="Genomic_DNA"/>
</dbReference>
<organism evidence="3 4">
    <name type="scientific">Microbacterium caowuchunii</name>
    <dbReference type="NCBI Taxonomy" id="2614638"/>
    <lineage>
        <taxon>Bacteria</taxon>
        <taxon>Bacillati</taxon>
        <taxon>Actinomycetota</taxon>
        <taxon>Actinomycetes</taxon>
        <taxon>Micrococcales</taxon>
        <taxon>Microbacteriaceae</taxon>
        <taxon>Microbacterium</taxon>
    </lineage>
</organism>
<sequence length="194" mass="20297">MSDPSGQQRPRPQYGEYATPEEQRARIRQPDPAFAVTPETVPAAAAPASVPPTAPAGRASAVKAMSGPRLADRIITFGLLGYGLFTVLGSIPAATDYAQFASTFLGVFGVDQELADPAGARGWGLAAALVLGIGWVATFGLSWMSVRARRISFWIPLVGGIVFNMVSSVLLVVPLMSDPAVWSALQDALTAQVG</sequence>
<feature type="transmembrane region" description="Helical" evidence="2">
    <location>
        <begin position="123"/>
        <end position="146"/>
    </location>
</feature>
<accession>A0A5N0T757</accession>
<reference evidence="4" key="1">
    <citation type="submission" date="2019-09" db="EMBL/GenBank/DDBJ databases">
        <title>Mumia zhuanghuii sp. nov. isolated from the intestinal contents of plateau pika (Ochotona curzoniae) in the Qinghai-Tibet plateau of China.</title>
        <authorList>
            <person name="Tian Z."/>
        </authorList>
    </citation>
    <scope>NUCLEOTIDE SEQUENCE [LARGE SCALE GENOMIC DNA]</scope>
    <source>
        <strain evidence="4">L-033</strain>
    </source>
</reference>
<dbReference type="RefSeq" id="WP_150894851.1">
    <property type="nucleotide sequence ID" value="NZ_VYUY01000019.1"/>
</dbReference>
<feature type="transmembrane region" description="Helical" evidence="2">
    <location>
        <begin position="74"/>
        <end position="95"/>
    </location>
</feature>